<reference evidence="4" key="1">
    <citation type="journal article" date="2019" name="Int. J. Syst. Evol. Microbiol.">
        <title>The Global Catalogue of Microorganisms (GCM) 10K type strain sequencing project: providing services to taxonomists for standard genome sequencing and annotation.</title>
        <authorList>
            <consortium name="The Broad Institute Genomics Platform"/>
            <consortium name="The Broad Institute Genome Sequencing Center for Infectious Disease"/>
            <person name="Wu L."/>
            <person name="Ma J."/>
        </authorList>
    </citation>
    <scope>NUCLEOTIDE SEQUENCE [LARGE SCALE GENOMIC DNA]</scope>
    <source>
        <strain evidence="4">NBRC 103166</strain>
    </source>
</reference>
<organism evidence="3 4">
    <name type="scientific">Psychromonas marina</name>
    <dbReference type="NCBI Taxonomy" id="88364"/>
    <lineage>
        <taxon>Bacteria</taxon>
        <taxon>Pseudomonadati</taxon>
        <taxon>Pseudomonadota</taxon>
        <taxon>Gammaproteobacteria</taxon>
        <taxon>Alteromonadales</taxon>
        <taxon>Psychromonadaceae</taxon>
        <taxon>Psychromonas</taxon>
    </lineage>
</organism>
<evidence type="ECO:0000256" key="1">
    <source>
        <dbReference type="ARBA" id="ARBA00007198"/>
    </source>
</evidence>
<name>A0ABQ6E2W6_9GAMM</name>
<dbReference type="Gene3D" id="3.40.30.10">
    <property type="entry name" value="Glutaredoxin"/>
    <property type="match status" value="1"/>
</dbReference>
<dbReference type="Proteomes" id="UP001157353">
    <property type="component" value="Unassembled WGS sequence"/>
</dbReference>
<accession>A0ABQ6E2W6</accession>
<dbReference type="InterPro" id="IPR036249">
    <property type="entry name" value="Thioredoxin-like_sf"/>
</dbReference>
<comment type="similarity">
    <text evidence="1 2">Belongs to the ArsC family.</text>
</comment>
<dbReference type="Pfam" id="PF03960">
    <property type="entry name" value="ArsC"/>
    <property type="match status" value="1"/>
</dbReference>
<dbReference type="EMBL" id="BSPQ01000013">
    <property type="protein sequence ID" value="GLS91660.1"/>
    <property type="molecule type" value="Genomic_DNA"/>
</dbReference>
<dbReference type="PANTHER" id="PTHR30041:SF8">
    <property type="entry name" value="PROTEIN YFFB"/>
    <property type="match status" value="1"/>
</dbReference>
<keyword evidence="4" id="KW-1185">Reference proteome</keyword>
<dbReference type="RefSeq" id="WP_284204764.1">
    <property type="nucleotide sequence ID" value="NZ_BSPQ01000013.1"/>
</dbReference>
<sequence length="115" mass="13345">MTTLYGIPNCDTVKKAQKWLTQNNISYTFHDYRKDGLDEQLLTSFLVNLSWLDLLNKRSTSYRALTSQQKENLDESNVIALFIEFPTLIKRPLLINEDKTILGFKAESYQAFFSA</sequence>
<dbReference type="NCBIfam" id="TIGR01617">
    <property type="entry name" value="arsC_related"/>
    <property type="match status" value="1"/>
</dbReference>
<evidence type="ECO:0000313" key="3">
    <source>
        <dbReference type="EMBL" id="GLS91660.1"/>
    </source>
</evidence>
<dbReference type="SUPFAM" id="SSF52833">
    <property type="entry name" value="Thioredoxin-like"/>
    <property type="match status" value="1"/>
</dbReference>
<dbReference type="InterPro" id="IPR006660">
    <property type="entry name" value="Arsenate_reductase-like"/>
</dbReference>
<dbReference type="PANTHER" id="PTHR30041">
    <property type="entry name" value="ARSENATE REDUCTASE"/>
    <property type="match status" value="1"/>
</dbReference>
<dbReference type="CDD" id="cd03035">
    <property type="entry name" value="ArsC_Yffb"/>
    <property type="match status" value="1"/>
</dbReference>
<dbReference type="NCBIfam" id="NF008107">
    <property type="entry name" value="PRK10853.1"/>
    <property type="match status" value="1"/>
</dbReference>
<dbReference type="PROSITE" id="PS51353">
    <property type="entry name" value="ARSC"/>
    <property type="match status" value="1"/>
</dbReference>
<comment type="caution">
    <text evidence="3">The sequence shown here is derived from an EMBL/GenBank/DDBJ whole genome shotgun (WGS) entry which is preliminary data.</text>
</comment>
<proteinExistence type="inferred from homology"/>
<gene>
    <name evidence="3" type="primary">yffB</name>
    <name evidence="3" type="ORF">GCM10007916_27290</name>
</gene>
<dbReference type="InterPro" id="IPR006504">
    <property type="entry name" value="Tscrpt_reg_Spx/MgsR"/>
</dbReference>
<protein>
    <submittedName>
        <fullName evidence="3">Arsenate reductase</fullName>
    </submittedName>
</protein>
<evidence type="ECO:0000313" key="4">
    <source>
        <dbReference type="Proteomes" id="UP001157353"/>
    </source>
</evidence>
<evidence type="ECO:0000256" key="2">
    <source>
        <dbReference type="PROSITE-ProRule" id="PRU01282"/>
    </source>
</evidence>